<evidence type="ECO:0000313" key="1">
    <source>
        <dbReference type="EMBL" id="MDT0263041.1"/>
    </source>
</evidence>
<protein>
    <submittedName>
        <fullName evidence="1">Uncharacterized protein</fullName>
    </submittedName>
</protein>
<dbReference type="EMBL" id="JAVREH010000027">
    <property type="protein sequence ID" value="MDT0263041.1"/>
    <property type="molecule type" value="Genomic_DNA"/>
</dbReference>
<dbReference type="Proteomes" id="UP001183176">
    <property type="component" value="Unassembled WGS sequence"/>
</dbReference>
<name>A0ABU2JDH8_9ACTN</name>
<accession>A0ABU2JDH8</accession>
<comment type="caution">
    <text evidence="1">The sequence shown here is derived from an EMBL/GenBank/DDBJ whole genome shotgun (WGS) entry which is preliminary data.</text>
</comment>
<reference evidence="2" key="1">
    <citation type="submission" date="2023-07" db="EMBL/GenBank/DDBJ databases">
        <title>30 novel species of actinomycetes from the DSMZ collection.</title>
        <authorList>
            <person name="Nouioui I."/>
        </authorList>
    </citation>
    <scope>NUCLEOTIDE SEQUENCE [LARGE SCALE GENOMIC DNA]</scope>
    <source>
        <strain evidence="2">DSM 44399</strain>
    </source>
</reference>
<proteinExistence type="predicted"/>
<evidence type="ECO:0000313" key="2">
    <source>
        <dbReference type="Proteomes" id="UP001183176"/>
    </source>
</evidence>
<gene>
    <name evidence="1" type="ORF">RM423_16750</name>
</gene>
<keyword evidence="2" id="KW-1185">Reference proteome</keyword>
<sequence>MADRVDEILDLLDAGGKDARSRRHRTFSPTRWAVPVHGSGADWLILWHPDPNNDEPYVIYAGPAPARG</sequence>
<organism evidence="1 2">
    <name type="scientific">Jatrophihabitans lederbergiae</name>
    <dbReference type="NCBI Taxonomy" id="3075547"/>
    <lineage>
        <taxon>Bacteria</taxon>
        <taxon>Bacillati</taxon>
        <taxon>Actinomycetota</taxon>
        <taxon>Actinomycetes</taxon>
        <taxon>Jatrophihabitantales</taxon>
        <taxon>Jatrophihabitantaceae</taxon>
        <taxon>Jatrophihabitans</taxon>
    </lineage>
</organism>
<dbReference type="RefSeq" id="WP_311424187.1">
    <property type="nucleotide sequence ID" value="NZ_JAVREH010000027.1"/>
</dbReference>